<name>A0AAE0BI23_9CHLO</name>
<gene>
    <name evidence="2" type="ORF">CYMTET_53034</name>
</gene>
<keyword evidence="3" id="KW-1185">Reference proteome</keyword>
<feature type="transmembrane region" description="Helical" evidence="1">
    <location>
        <begin position="60"/>
        <end position="83"/>
    </location>
</feature>
<sequence>MQRRVQIITRRRAVSESAHARVSYACQRSVKVMPLPMIAASAVFATASVLHLPAVHCLSVLATLAGLVVGAVALCSIPVVLLYEDKHLSSTPFWMDLAQAAAEECSARLRLDGRSAQQQVSNESTGQRAATANVGAKGDDLCLEPEEKSWVEEEEEAEEASELRWVEELFNQHFAPMVLRNRAAIVLAQAAALVGLTLMAARLEVALDEGQIFRRSSNFREFESTQCKYWDSAASVWCNRRMTLALVTGLQPHDPVEQNGTYPADEEDVGLPLWSAAQLLATGTTAHQMWASSTAENATVAAILGNDTVDERGTNAVKLTRETYDPYWLLFHDSESGDSTLGCLLQVKGPSSIQRLCFWAACHYML</sequence>
<evidence type="ECO:0000313" key="3">
    <source>
        <dbReference type="Proteomes" id="UP001190700"/>
    </source>
</evidence>
<keyword evidence="1" id="KW-1133">Transmembrane helix</keyword>
<keyword evidence="1" id="KW-0472">Membrane</keyword>
<keyword evidence="1" id="KW-0812">Transmembrane</keyword>
<proteinExistence type="predicted"/>
<protein>
    <submittedName>
        <fullName evidence="2">Uncharacterized protein</fullName>
    </submittedName>
</protein>
<dbReference type="AlphaFoldDB" id="A0AAE0BI23"/>
<organism evidence="2 3">
    <name type="scientific">Cymbomonas tetramitiformis</name>
    <dbReference type="NCBI Taxonomy" id="36881"/>
    <lineage>
        <taxon>Eukaryota</taxon>
        <taxon>Viridiplantae</taxon>
        <taxon>Chlorophyta</taxon>
        <taxon>Pyramimonadophyceae</taxon>
        <taxon>Pyramimonadales</taxon>
        <taxon>Pyramimonadaceae</taxon>
        <taxon>Cymbomonas</taxon>
    </lineage>
</organism>
<comment type="caution">
    <text evidence="2">The sequence shown here is derived from an EMBL/GenBank/DDBJ whole genome shotgun (WGS) entry which is preliminary data.</text>
</comment>
<evidence type="ECO:0000313" key="2">
    <source>
        <dbReference type="EMBL" id="KAK3236852.1"/>
    </source>
</evidence>
<evidence type="ECO:0000256" key="1">
    <source>
        <dbReference type="SAM" id="Phobius"/>
    </source>
</evidence>
<reference evidence="2 3" key="1">
    <citation type="journal article" date="2015" name="Genome Biol. Evol.">
        <title>Comparative Genomics of a Bacterivorous Green Alga Reveals Evolutionary Causalities and Consequences of Phago-Mixotrophic Mode of Nutrition.</title>
        <authorList>
            <person name="Burns J.A."/>
            <person name="Paasch A."/>
            <person name="Narechania A."/>
            <person name="Kim E."/>
        </authorList>
    </citation>
    <scope>NUCLEOTIDE SEQUENCE [LARGE SCALE GENOMIC DNA]</scope>
    <source>
        <strain evidence="2 3">PLY_AMNH</strain>
    </source>
</reference>
<dbReference type="Proteomes" id="UP001190700">
    <property type="component" value="Unassembled WGS sequence"/>
</dbReference>
<feature type="transmembrane region" description="Helical" evidence="1">
    <location>
        <begin position="183"/>
        <end position="203"/>
    </location>
</feature>
<accession>A0AAE0BI23</accession>
<dbReference type="EMBL" id="LGRX02034812">
    <property type="protein sequence ID" value="KAK3236852.1"/>
    <property type="molecule type" value="Genomic_DNA"/>
</dbReference>
<feature type="transmembrane region" description="Helical" evidence="1">
    <location>
        <begin position="35"/>
        <end position="54"/>
    </location>
</feature>